<keyword evidence="1" id="KW-0472">Membrane</keyword>
<evidence type="ECO:0000313" key="2">
    <source>
        <dbReference type="EMBL" id="MBB6073185.1"/>
    </source>
</evidence>
<dbReference type="RefSeq" id="WP_170038724.1">
    <property type="nucleotide sequence ID" value="NZ_JABDTL010000002.1"/>
</dbReference>
<feature type="transmembrane region" description="Helical" evidence="1">
    <location>
        <begin position="76"/>
        <end position="95"/>
    </location>
</feature>
<dbReference type="Pfam" id="PF04657">
    <property type="entry name" value="DMT_YdcZ"/>
    <property type="match status" value="1"/>
</dbReference>
<comment type="caution">
    <text evidence="2">The sequence shown here is derived from an EMBL/GenBank/DDBJ whole genome shotgun (WGS) entry which is preliminary data.</text>
</comment>
<dbReference type="InterPro" id="IPR006750">
    <property type="entry name" value="YdcZ"/>
</dbReference>
<name>A0A841H4N0_9BACT</name>
<feature type="transmembrane region" description="Helical" evidence="1">
    <location>
        <begin position="101"/>
        <end position="125"/>
    </location>
</feature>
<sequence length="155" mass="15713">MPDSPKRIALPLAVTVLGGCLLPAQFAINAALAGQLRSVTLTGATSYLGGGVFLLLLLSVAPGPRADWRAAMCGPGWAWLGGAVGSAYIVGSVILTRALGAGLATTLVIASQITVAILLDHTGALGLVQRRLNPRRAAAVVLALAALAVRLWGMP</sequence>
<keyword evidence="1" id="KW-1133">Transmembrane helix</keyword>
<dbReference type="EMBL" id="JACHIA010000022">
    <property type="protein sequence ID" value="MBB6073185.1"/>
    <property type="molecule type" value="Genomic_DNA"/>
</dbReference>
<dbReference type="PROSITE" id="PS51257">
    <property type="entry name" value="PROKAR_LIPOPROTEIN"/>
    <property type="match status" value="1"/>
</dbReference>
<keyword evidence="3" id="KW-1185">Reference proteome</keyword>
<gene>
    <name evidence="2" type="ORF">HNQ61_004852</name>
</gene>
<keyword evidence="1" id="KW-0812">Transmembrane</keyword>
<dbReference type="AlphaFoldDB" id="A0A841H4N0"/>
<feature type="transmembrane region" description="Helical" evidence="1">
    <location>
        <begin position="43"/>
        <end position="64"/>
    </location>
</feature>
<evidence type="ECO:0000313" key="3">
    <source>
        <dbReference type="Proteomes" id="UP000582837"/>
    </source>
</evidence>
<accession>A0A841H4N0</accession>
<proteinExistence type="predicted"/>
<feature type="transmembrane region" description="Helical" evidence="1">
    <location>
        <begin position="137"/>
        <end position="153"/>
    </location>
</feature>
<dbReference type="PANTHER" id="PTHR34821:SF2">
    <property type="entry name" value="INNER MEMBRANE PROTEIN YDCZ"/>
    <property type="match status" value="1"/>
</dbReference>
<dbReference type="PANTHER" id="PTHR34821">
    <property type="entry name" value="INNER MEMBRANE PROTEIN YDCZ"/>
    <property type="match status" value="1"/>
</dbReference>
<protein>
    <submittedName>
        <fullName evidence="2">Transporter family-2 protein</fullName>
    </submittedName>
</protein>
<dbReference type="GO" id="GO:0005886">
    <property type="term" value="C:plasma membrane"/>
    <property type="evidence" value="ECO:0007669"/>
    <property type="project" value="TreeGrafter"/>
</dbReference>
<reference evidence="2 3" key="1">
    <citation type="submission" date="2020-08" db="EMBL/GenBank/DDBJ databases">
        <title>Genomic Encyclopedia of Type Strains, Phase IV (KMG-IV): sequencing the most valuable type-strain genomes for metagenomic binning, comparative biology and taxonomic classification.</title>
        <authorList>
            <person name="Goeker M."/>
        </authorList>
    </citation>
    <scope>NUCLEOTIDE SEQUENCE [LARGE SCALE GENOMIC DNA]</scope>
    <source>
        <strain evidence="2 3">DSM 29007</strain>
    </source>
</reference>
<organism evidence="2 3">
    <name type="scientific">Longimicrobium terrae</name>
    <dbReference type="NCBI Taxonomy" id="1639882"/>
    <lineage>
        <taxon>Bacteria</taxon>
        <taxon>Pseudomonadati</taxon>
        <taxon>Gemmatimonadota</taxon>
        <taxon>Longimicrobiia</taxon>
        <taxon>Longimicrobiales</taxon>
        <taxon>Longimicrobiaceae</taxon>
        <taxon>Longimicrobium</taxon>
    </lineage>
</organism>
<dbReference type="Proteomes" id="UP000582837">
    <property type="component" value="Unassembled WGS sequence"/>
</dbReference>
<evidence type="ECO:0000256" key="1">
    <source>
        <dbReference type="SAM" id="Phobius"/>
    </source>
</evidence>